<dbReference type="Pfam" id="PF10636">
    <property type="entry name" value="hemP"/>
    <property type="match status" value="1"/>
</dbReference>
<sequence length="55" mass="6293">MMTAPPLPERPEPPPAPRSVSSEELFQGQKMACIHHDGKVYRLLLTRNNKLILQR</sequence>
<proteinExistence type="predicted"/>
<dbReference type="Gene3D" id="2.10.70.10">
    <property type="entry name" value="Complement Module, domain 1"/>
    <property type="match status" value="1"/>
</dbReference>
<dbReference type="AlphaFoldDB" id="A0A5K7X2V5"/>
<evidence type="ECO:0000313" key="3">
    <source>
        <dbReference type="Proteomes" id="UP000326837"/>
    </source>
</evidence>
<organism evidence="2 3">
    <name type="scientific">Lacipirellula parvula</name>
    <dbReference type="NCBI Taxonomy" id="2650471"/>
    <lineage>
        <taxon>Bacteria</taxon>
        <taxon>Pseudomonadati</taxon>
        <taxon>Planctomycetota</taxon>
        <taxon>Planctomycetia</taxon>
        <taxon>Pirellulales</taxon>
        <taxon>Lacipirellulaceae</taxon>
        <taxon>Lacipirellula</taxon>
    </lineage>
</organism>
<accession>A0A5K7X2V5</accession>
<dbReference type="Proteomes" id="UP000326837">
    <property type="component" value="Chromosome"/>
</dbReference>
<name>A0A5K7X2V5_9BACT</name>
<keyword evidence="3" id="KW-1185">Reference proteome</keyword>
<dbReference type="EMBL" id="AP021861">
    <property type="protein sequence ID" value="BBO30800.1"/>
    <property type="molecule type" value="Genomic_DNA"/>
</dbReference>
<dbReference type="KEGG" id="lpav:PLANPX_0412"/>
<feature type="compositionally biased region" description="Pro residues" evidence="1">
    <location>
        <begin position="1"/>
        <end position="17"/>
    </location>
</feature>
<evidence type="ECO:0000313" key="2">
    <source>
        <dbReference type="EMBL" id="BBO30800.1"/>
    </source>
</evidence>
<protein>
    <recommendedName>
        <fullName evidence="4">Hemin uptake protein HemP</fullName>
    </recommendedName>
</protein>
<dbReference type="RefSeq" id="WP_152097067.1">
    <property type="nucleotide sequence ID" value="NZ_AP021861.1"/>
</dbReference>
<evidence type="ECO:0008006" key="4">
    <source>
        <dbReference type="Google" id="ProtNLM"/>
    </source>
</evidence>
<evidence type="ECO:0000256" key="1">
    <source>
        <dbReference type="SAM" id="MobiDB-lite"/>
    </source>
</evidence>
<feature type="region of interest" description="Disordered" evidence="1">
    <location>
        <begin position="1"/>
        <end position="24"/>
    </location>
</feature>
<reference evidence="3" key="1">
    <citation type="submission" date="2019-10" db="EMBL/GenBank/DDBJ databases">
        <title>Lacipirellula parvula gen. nov., sp. nov., representing a lineage of planctomycetes widespread in freshwater anoxic habitats, and description of the family Lacipirellulaceae.</title>
        <authorList>
            <person name="Dedysh S.N."/>
            <person name="Kulichevskaya I.S."/>
            <person name="Beletsky A.V."/>
            <person name="Rakitin A.L."/>
            <person name="Mardanov A.V."/>
            <person name="Ivanova A.A."/>
            <person name="Saltykova V.X."/>
            <person name="Rijpstra W.I.C."/>
            <person name="Sinninghe Damste J.S."/>
            <person name="Ravin N.V."/>
        </authorList>
    </citation>
    <scope>NUCLEOTIDE SEQUENCE [LARGE SCALE GENOMIC DNA]</scope>
    <source>
        <strain evidence="3">PX69</strain>
    </source>
</reference>
<gene>
    <name evidence="2" type="ORF">PLANPX_0412</name>
</gene>
<dbReference type="InterPro" id="IPR019600">
    <property type="entry name" value="Hemin_uptake_protein_HemP"/>
</dbReference>